<evidence type="ECO:0000313" key="3">
    <source>
        <dbReference type="EMBL" id="KAJ5102987.1"/>
    </source>
</evidence>
<gene>
    <name evidence="3" type="ORF">N7532_003516</name>
</gene>
<evidence type="ECO:0000256" key="1">
    <source>
        <dbReference type="SAM" id="Phobius"/>
    </source>
</evidence>
<feature type="transmembrane region" description="Helical" evidence="1">
    <location>
        <begin position="83"/>
        <end position="106"/>
    </location>
</feature>
<feature type="transmembrane region" description="Helical" evidence="1">
    <location>
        <begin position="118"/>
        <end position="139"/>
    </location>
</feature>
<keyword evidence="4" id="KW-1185">Reference proteome</keyword>
<dbReference type="OrthoDB" id="1461976at2759"/>
<protein>
    <recommendedName>
        <fullName evidence="2">Fatty acid desaturase domain-containing protein</fullName>
    </recommendedName>
</protein>
<evidence type="ECO:0000313" key="4">
    <source>
        <dbReference type="Proteomes" id="UP001149074"/>
    </source>
</evidence>
<feature type="transmembrane region" description="Helical" evidence="1">
    <location>
        <begin position="241"/>
        <end position="265"/>
    </location>
</feature>
<accession>A0A9W9FMP1</accession>
<proteinExistence type="predicted"/>
<reference evidence="3" key="1">
    <citation type="submission" date="2022-11" db="EMBL/GenBank/DDBJ databases">
        <authorList>
            <person name="Petersen C."/>
        </authorList>
    </citation>
    <scope>NUCLEOTIDE SEQUENCE</scope>
    <source>
        <strain evidence="3">IBT 30761</strain>
    </source>
</reference>
<dbReference type="CDD" id="cd03507">
    <property type="entry name" value="Delta12-FADS-like"/>
    <property type="match status" value="1"/>
</dbReference>
<feature type="transmembrane region" description="Helical" evidence="1">
    <location>
        <begin position="271"/>
        <end position="292"/>
    </location>
</feature>
<dbReference type="GeneID" id="81354989"/>
<dbReference type="Proteomes" id="UP001149074">
    <property type="component" value="Unassembled WGS sequence"/>
</dbReference>
<dbReference type="GO" id="GO:0016491">
    <property type="term" value="F:oxidoreductase activity"/>
    <property type="evidence" value="ECO:0007669"/>
    <property type="project" value="InterPro"/>
</dbReference>
<name>A0A9W9FMP1_9EURO</name>
<keyword evidence="1" id="KW-0812">Transmembrane</keyword>
<dbReference type="PANTHER" id="PTHR32100">
    <property type="entry name" value="OMEGA-6 FATTY ACID DESATURASE, CHLOROPLASTIC"/>
    <property type="match status" value="1"/>
</dbReference>
<organism evidence="3 4">
    <name type="scientific">Penicillium argentinense</name>
    <dbReference type="NCBI Taxonomy" id="1131581"/>
    <lineage>
        <taxon>Eukaryota</taxon>
        <taxon>Fungi</taxon>
        <taxon>Dikarya</taxon>
        <taxon>Ascomycota</taxon>
        <taxon>Pezizomycotina</taxon>
        <taxon>Eurotiomycetes</taxon>
        <taxon>Eurotiomycetidae</taxon>
        <taxon>Eurotiales</taxon>
        <taxon>Aspergillaceae</taxon>
        <taxon>Penicillium</taxon>
    </lineage>
</organism>
<sequence length="438" mass="50261">MEKGRTGFQTQGEVHPTELVEGGHINKEISVRELRNAIPDYCFQPSLFWSIFYLLRDLTYSAILLATLFYLLSSHIVQSSSPLYYTVVNIYGICQGIVWTGLWVIAHDCGHSGFSTSGILNDVVGFTLHSALLAPYFSWKSTHRRHHIYANHVEKDLNYVPPRRAEYAKKIGHAVEVLDEVGQDAPLVLFLRILLQQTIGWNWYILSNITCPPSAVIKQGMSVWRHSHFDPWGALFRDSEAIAIIMSDLGCLATIAVLYHLYGVFGSFETLFWVYIVPWTWVNHWIVMITYLHHTHPSVPKYTSKSWTFLRGATATIDRDFGIIGTHFLHHISSDHVTHHLFSRIPHYYSPIASRAIIPLLGKHYHGRGKFRYEDLQIAFRDCQWVEKDADKDKEFGLRSDGDIVRDCDEALWYRGGVSPAPEYRMRESHDVSAKEGQ</sequence>
<feature type="transmembrane region" description="Helical" evidence="1">
    <location>
        <begin position="47"/>
        <end position="71"/>
    </location>
</feature>
<comment type="caution">
    <text evidence="3">The sequence shown here is derived from an EMBL/GenBank/DDBJ whole genome shotgun (WGS) entry which is preliminary data.</text>
</comment>
<dbReference type="InterPro" id="IPR005804">
    <property type="entry name" value="FA_desaturase_dom"/>
</dbReference>
<dbReference type="RefSeq" id="XP_056476367.1">
    <property type="nucleotide sequence ID" value="XM_056616010.1"/>
</dbReference>
<keyword evidence="1" id="KW-1133">Transmembrane helix</keyword>
<dbReference type="Pfam" id="PF00487">
    <property type="entry name" value="FA_desaturase"/>
    <property type="match status" value="1"/>
</dbReference>
<evidence type="ECO:0000259" key="2">
    <source>
        <dbReference type="Pfam" id="PF00487"/>
    </source>
</evidence>
<dbReference type="EMBL" id="JAPQKI010000004">
    <property type="protein sequence ID" value="KAJ5102987.1"/>
    <property type="molecule type" value="Genomic_DNA"/>
</dbReference>
<dbReference type="InterPro" id="IPR012171">
    <property type="entry name" value="Fatty_acid_desaturase"/>
</dbReference>
<feature type="domain" description="Fatty acid desaturase" evidence="2">
    <location>
        <begin position="95"/>
        <end position="368"/>
    </location>
</feature>
<dbReference type="AlphaFoldDB" id="A0A9W9FMP1"/>
<dbReference type="GO" id="GO:0006629">
    <property type="term" value="P:lipid metabolic process"/>
    <property type="evidence" value="ECO:0007669"/>
    <property type="project" value="InterPro"/>
</dbReference>
<reference evidence="3" key="2">
    <citation type="journal article" date="2023" name="IMA Fungus">
        <title>Comparative genomic study of the Penicillium genus elucidates a diverse pangenome and 15 lateral gene transfer events.</title>
        <authorList>
            <person name="Petersen C."/>
            <person name="Sorensen T."/>
            <person name="Nielsen M.R."/>
            <person name="Sondergaard T.E."/>
            <person name="Sorensen J.L."/>
            <person name="Fitzpatrick D.A."/>
            <person name="Frisvad J.C."/>
            <person name="Nielsen K.L."/>
        </authorList>
    </citation>
    <scope>NUCLEOTIDE SEQUENCE</scope>
    <source>
        <strain evidence="3">IBT 30761</strain>
    </source>
</reference>
<keyword evidence="1" id="KW-0472">Membrane</keyword>